<dbReference type="InterPro" id="IPR032466">
    <property type="entry name" value="Metal_Hydrolase"/>
</dbReference>
<keyword evidence="1" id="KW-0378">Hydrolase</keyword>
<dbReference type="PANTHER" id="PTHR43135:SF3">
    <property type="entry name" value="ALPHA-D-RIBOSE 1-METHYLPHOSPHONATE 5-TRIPHOSPHATE DIPHOSPHATASE"/>
    <property type="match status" value="1"/>
</dbReference>
<dbReference type="EC" id="3.6.1.63" evidence="1"/>
<sequence length="356" mass="37788">MSRLVLTHATAVLPDRILEDATVVAEDGVITAIDPSTPGSAAEGDDLRGALLIPGLVDSHSDGLERDLRPRPGAEMDPHFALTSYEGRARAAGVTTVFHGIGYHDNESKDRSVEQAEMLVRVIGERNQTGAALVDHRLLLRLDARAATALEALKGAVERLHVPGAPLPLVSFEDHTPGQGQYADVEAYKRAVGGAVPTDQLDEYVRRHMERRAGIEWHRDVSVAWLSEQALAGRLRLLAHDPAEVEEIHLRKEQGTAVAEFPTTLRAARAAREAGLITVAGAPNVLRGGSHSGNVSATQLISEGLVDALSSDYMPSTLLAAALLLASRKVIGLPQAIALITSGGARVGGFDDRGAL</sequence>
<evidence type="ECO:0000313" key="2">
    <source>
        <dbReference type="Proteomes" id="UP001458415"/>
    </source>
</evidence>
<comment type="caution">
    <text evidence="1">The sequence shown here is derived from an EMBL/GenBank/DDBJ whole genome shotgun (WGS) entry which is preliminary data.</text>
</comment>
<evidence type="ECO:0000313" key="1">
    <source>
        <dbReference type="EMBL" id="MER6980136.1"/>
    </source>
</evidence>
<dbReference type="GO" id="GO:0016787">
    <property type="term" value="F:hydrolase activity"/>
    <property type="evidence" value="ECO:0007669"/>
    <property type="project" value="UniProtKB-KW"/>
</dbReference>
<accession>A0ABV1W7I2</accession>
<gene>
    <name evidence="1" type="ORF">ABT317_24980</name>
</gene>
<dbReference type="InterPro" id="IPR012696">
    <property type="entry name" value="PhnM"/>
</dbReference>
<dbReference type="SUPFAM" id="SSF51556">
    <property type="entry name" value="Metallo-dependent hydrolases"/>
    <property type="match status" value="1"/>
</dbReference>
<dbReference type="Proteomes" id="UP001458415">
    <property type="component" value="Unassembled WGS sequence"/>
</dbReference>
<dbReference type="PIRSF" id="PIRSF038971">
    <property type="entry name" value="PhnM"/>
    <property type="match status" value="1"/>
</dbReference>
<dbReference type="Gene3D" id="2.30.40.10">
    <property type="entry name" value="Urease, subunit C, domain 1"/>
    <property type="match status" value="1"/>
</dbReference>
<dbReference type="SUPFAM" id="SSF51338">
    <property type="entry name" value="Composite domain of metallo-dependent hydrolases"/>
    <property type="match status" value="1"/>
</dbReference>
<dbReference type="NCBIfam" id="NF011990">
    <property type="entry name" value="PRK15446.2-6"/>
    <property type="match status" value="1"/>
</dbReference>
<protein>
    <submittedName>
        <fullName evidence="1">Alpha-D-ribose 1-methylphosphonate 5-triphosphate diphosphatase</fullName>
        <ecNumber evidence="1">3.6.1.63</ecNumber>
    </submittedName>
</protein>
<organism evidence="1 2">
    <name type="scientific">Streptomyces carpinensis</name>
    <dbReference type="NCBI Taxonomy" id="66369"/>
    <lineage>
        <taxon>Bacteria</taxon>
        <taxon>Bacillati</taxon>
        <taxon>Actinomycetota</taxon>
        <taxon>Actinomycetes</taxon>
        <taxon>Kitasatosporales</taxon>
        <taxon>Streptomycetaceae</taxon>
        <taxon>Streptomyces</taxon>
    </lineage>
</organism>
<feature type="non-terminal residue" evidence="1">
    <location>
        <position position="356"/>
    </location>
</feature>
<dbReference type="PANTHER" id="PTHR43135">
    <property type="entry name" value="ALPHA-D-RIBOSE 1-METHYLPHOSPHONATE 5-TRIPHOSPHATE DIPHOSPHATASE"/>
    <property type="match status" value="1"/>
</dbReference>
<dbReference type="InterPro" id="IPR051781">
    <property type="entry name" value="Metallo-dep_Hydrolase"/>
</dbReference>
<dbReference type="Gene3D" id="3.20.20.140">
    <property type="entry name" value="Metal-dependent hydrolases"/>
    <property type="match status" value="1"/>
</dbReference>
<name>A0ABV1W7I2_9ACTN</name>
<keyword evidence="2" id="KW-1185">Reference proteome</keyword>
<reference evidence="1 2" key="1">
    <citation type="submission" date="2024-06" db="EMBL/GenBank/DDBJ databases">
        <title>The Natural Products Discovery Center: Release of the First 8490 Sequenced Strains for Exploring Actinobacteria Biosynthetic Diversity.</title>
        <authorList>
            <person name="Kalkreuter E."/>
            <person name="Kautsar S.A."/>
            <person name="Yang D."/>
            <person name="Bader C.D."/>
            <person name="Teijaro C.N."/>
            <person name="Fluegel L."/>
            <person name="Davis C.M."/>
            <person name="Simpson J.R."/>
            <person name="Lauterbach L."/>
            <person name="Steele A.D."/>
            <person name="Gui C."/>
            <person name="Meng S."/>
            <person name="Li G."/>
            <person name="Viehrig K."/>
            <person name="Ye F."/>
            <person name="Su P."/>
            <person name="Kiefer A.F."/>
            <person name="Nichols A."/>
            <person name="Cepeda A.J."/>
            <person name="Yan W."/>
            <person name="Fan B."/>
            <person name="Jiang Y."/>
            <person name="Adhikari A."/>
            <person name="Zheng C.-J."/>
            <person name="Schuster L."/>
            <person name="Cowan T.M."/>
            <person name="Smanski M.J."/>
            <person name="Chevrette M.G."/>
            <person name="De Carvalho L.P.S."/>
            <person name="Shen B."/>
        </authorList>
    </citation>
    <scope>NUCLEOTIDE SEQUENCE [LARGE SCALE GENOMIC DNA]</scope>
    <source>
        <strain evidence="1 2">NPDC000634</strain>
    </source>
</reference>
<dbReference type="NCBIfam" id="NF011984">
    <property type="entry name" value="PRK15446.1-5"/>
    <property type="match status" value="1"/>
</dbReference>
<proteinExistence type="predicted"/>
<dbReference type="InterPro" id="IPR011059">
    <property type="entry name" value="Metal-dep_hydrolase_composite"/>
</dbReference>
<dbReference type="EMBL" id="JBEPCU010000494">
    <property type="protein sequence ID" value="MER6980136.1"/>
    <property type="molecule type" value="Genomic_DNA"/>
</dbReference>